<accession>A0A4R1Q554</accession>
<dbReference type="PROSITE" id="PS01102">
    <property type="entry name" value="ZF_DKSA_1"/>
    <property type="match status" value="1"/>
</dbReference>
<dbReference type="InterPro" id="IPR020458">
    <property type="entry name" value="Znf_DskA_TraR_CS"/>
</dbReference>
<dbReference type="InterPro" id="IPR037187">
    <property type="entry name" value="DnaK_N"/>
</dbReference>
<evidence type="ECO:0000313" key="8">
    <source>
        <dbReference type="Proteomes" id="UP000295063"/>
    </source>
</evidence>
<keyword evidence="5" id="KW-0175">Coiled coil</keyword>
<dbReference type="InterPro" id="IPR000962">
    <property type="entry name" value="Znf_DskA_TraR"/>
</dbReference>
<dbReference type="GO" id="GO:0008270">
    <property type="term" value="F:zinc ion binding"/>
    <property type="evidence" value="ECO:0007669"/>
    <property type="project" value="UniProtKB-KW"/>
</dbReference>
<keyword evidence="1" id="KW-0479">Metal-binding</keyword>
<sequence length="214" mass="23595">MKQEKVEAFVKQLQNEKKRLMEEIDALEEGGLGDTLSYSVGELSVYDNHPADIGDELFERSKDVALRDNAHVLLEKVEAALAKADNGTYGVCEGCGEHIPLERLEAMPSAALCIQCQQAADDVRPIPRPLEEAILEPPFQRTFMDQSETEAVGFDGEDALQAVLKFGSSDSPQDIPGSYDYKALFPNSNEHQGIVEKTDAIPQNTNAVENKTER</sequence>
<dbReference type="SUPFAM" id="SSF57716">
    <property type="entry name" value="Glucocorticoid receptor-like (DNA-binding domain)"/>
    <property type="match status" value="1"/>
</dbReference>
<keyword evidence="8" id="KW-1185">Reference proteome</keyword>
<protein>
    <submittedName>
        <fullName evidence="7">TraR/DksA family transcriptional regulator</fullName>
    </submittedName>
</protein>
<evidence type="ECO:0000256" key="4">
    <source>
        <dbReference type="PROSITE-ProRule" id="PRU00510"/>
    </source>
</evidence>
<evidence type="ECO:0000256" key="5">
    <source>
        <dbReference type="SAM" id="Coils"/>
    </source>
</evidence>
<gene>
    <name evidence="7" type="ORF">EV210_101445</name>
</gene>
<evidence type="ECO:0000259" key="6">
    <source>
        <dbReference type="Pfam" id="PF01258"/>
    </source>
</evidence>
<dbReference type="Gene3D" id="1.20.120.910">
    <property type="entry name" value="DksA, coiled-coil domain"/>
    <property type="match status" value="1"/>
</dbReference>
<feature type="zinc finger region" description="dksA C4-type" evidence="4">
    <location>
        <begin position="92"/>
        <end position="116"/>
    </location>
</feature>
<evidence type="ECO:0000313" key="7">
    <source>
        <dbReference type="EMBL" id="TCL40244.1"/>
    </source>
</evidence>
<feature type="coiled-coil region" evidence="5">
    <location>
        <begin position="3"/>
        <end position="30"/>
    </location>
</feature>
<dbReference type="SUPFAM" id="SSF109635">
    <property type="entry name" value="DnaK suppressor protein DksA, alpha-hairpin domain"/>
    <property type="match status" value="1"/>
</dbReference>
<dbReference type="EMBL" id="SLUI01000001">
    <property type="protein sequence ID" value="TCL40244.1"/>
    <property type="molecule type" value="Genomic_DNA"/>
</dbReference>
<dbReference type="PRINTS" id="PR00618">
    <property type="entry name" value="DKSAZNFINGER"/>
</dbReference>
<dbReference type="Proteomes" id="UP000295063">
    <property type="component" value="Unassembled WGS sequence"/>
</dbReference>
<dbReference type="PANTHER" id="PTHR33823:SF4">
    <property type="entry name" value="GENERAL STRESS PROTEIN 16O"/>
    <property type="match status" value="1"/>
</dbReference>
<dbReference type="AlphaFoldDB" id="A0A4R1Q554"/>
<comment type="caution">
    <text evidence="7">The sequence shown here is derived from an EMBL/GenBank/DDBJ whole genome shotgun (WGS) entry which is preliminary data.</text>
</comment>
<dbReference type="NCBIfam" id="TIGR02890">
    <property type="entry name" value="bacill_yteA"/>
    <property type="match status" value="1"/>
</dbReference>
<feature type="domain" description="Zinc finger DksA/TraR C4-type" evidence="6">
    <location>
        <begin position="87"/>
        <end position="119"/>
    </location>
</feature>
<dbReference type="InterPro" id="IPR014240">
    <property type="entry name" value="YteA"/>
</dbReference>
<keyword evidence="2" id="KW-0863">Zinc-finger</keyword>
<dbReference type="RefSeq" id="WP_243650396.1">
    <property type="nucleotide sequence ID" value="NZ_DAMAKO010000002.1"/>
</dbReference>
<reference evidence="7 8" key="1">
    <citation type="submission" date="2019-03" db="EMBL/GenBank/DDBJ databases">
        <title>Genomic Encyclopedia of Type Strains, Phase IV (KMG-IV): sequencing the most valuable type-strain genomes for metagenomic binning, comparative biology and taxonomic classification.</title>
        <authorList>
            <person name="Goeker M."/>
        </authorList>
    </citation>
    <scope>NUCLEOTIDE SEQUENCE [LARGE SCALE GENOMIC DNA]</scope>
    <source>
        <strain evidence="7 8">DSM 15969</strain>
    </source>
</reference>
<proteinExistence type="predicted"/>
<dbReference type="PANTHER" id="PTHR33823">
    <property type="entry name" value="RNA POLYMERASE-BINDING TRANSCRIPTION FACTOR DKSA-RELATED"/>
    <property type="match status" value="1"/>
</dbReference>
<name>A0A4R1Q554_9FIRM</name>
<evidence type="ECO:0000256" key="1">
    <source>
        <dbReference type="ARBA" id="ARBA00022723"/>
    </source>
</evidence>
<organism evidence="7 8">
    <name type="scientific">Anaerospora hongkongensis</name>
    <dbReference type="NCBI Taxonomy" id="244830"/>
    <lineage>
        <taxon>Bacteria</taxon>
        <taxon>Bacillati</taxon>
        <taxon>Bacillota</taxon>
        <taxon>Negativicutes</taxon>
        <taxon>Selenomonadales</taxon>
        <taxon>Sporomusaceae</taxon>
        <taxon>Anaerospora</taxon>
    </lineage>
</organism>
<keyword evidence="3" id="KW-0862">Zinc</keyword>
<evidence type="ECO:0000256" key="2">
    <source>
        <dbReference type="ARBA" id="ARBA00022771"/>
    </source>
</evidence>
<evidence type="ECO:0000256" key="3">
    <source>
        <dbReference type="ARBA" id="ARBA00022833"/>
    </source>
</evidence>
<dbReference type="PROSITE" id="PS51128">
    <property type="entry name" value="ZF_DKSA_2"/>
    <property type="match status" value="1"/>
</dbReference>
<dbReference type="Pfam" id="PF01258">
    <property type="entry name" value="zf-dskA_traR"/>
    <property type="match status" value="1"/>
</dbReference>
<dbReference type="InterPro" id="IPR020460">
    <property type="entry name" value="Znf_C4-type_bac"/>
</dbReference>